<dbReference type="InterPro" id="IPR050109">
    <property type="entry name" value="HTH-type_TetR-like_transc_reg"/>
</dbReference>
<gene>
    <name evidence="7" type="ORF">HNR07_001198</name>
</gene>
<dbReference type="InterPro" id="IPR009057">
    <property type="entry name" value="Homeodomain-like_sf"/>
</dbReference>
<reference evidence="7 8" key="1">
    <citation type="submission" date="2020-08" db="EMBL/GenBank/DDBJ databases">
        <title>Sequencing the genomes of 1000 actinobacteria strains.</title>
        <authorList>
            <person name="Klenk H.-P."/>
        </authorList>
    </citation>
    <scope>NUCLEOTIDE SEQUENCE [LARGE SCALE GENOMIC DNA]</scope>
    <source>
        <strain evidence="7 8">DSM 44598</strain>
    </source>
</reference>
<evidence type="ECO:0000256" key="5">
    <source>
        <dbReference type="PROSITE-ProRule" id="PRU00335"/>
    </source>
</evidence>
<dbReference type="AlphaFoldDB" id="A0A840WAJ6"/>
<dbReference type="SUPFAM" id="SSF48498">
    <property type="entry name" value="Tetracyclin repressor-like, C-terminal domain"/>
    <property type="match status" value="1"/>
</dbReference>
<dbReference type="GO" id="GO:0000976">
    <property type="term" value="F:transcription cis-regulatory region binding"/>
    <property type="evidence" value="ECO:0007669"/>
    <property type="project" value="TreeGrafter"/>
</dbReference>
<evidence type="ECO:0000256" key="1">
    <source>
        <dbReference type="ARBA" id="ARBA00022491"/>
    </source>
</evidence>
<dbReference type="Proteomes" id="UP000579647">
    <property type="component" value="Unassembled WGS sequence"/>
</dbReference>
<comment type="caution">
    <text evidence="7">The sequence shown here is derived from an EMBL/GenBank/DDBJ whole genome shotgun (WGS) entry which is preliminary data.</text>
</comment>
<dbReference type="Gene3D" id="1.10.357.10">
    <property type="entry name" value="Tetracycline Repressor, domain 2"/>
    <property type="match status" value="1"/>
</dbReference>
<feature type="DNA-binding region" description="H-T-H motif" evidence="5">
    <location>
        <begin position="30"/>
        <end position="49"/>
    </location>
</feature>
<keyword evidence="4" id="KW-0804">Transcription</keyword>
<dbReference type="PANTHER" id="PTHR30055:SF151">
    <property type="entry name" value="TRANSCRIPTIONAL REGULATORY PROTEIN"/>
    <property type="match status" value="1"/>
</dbReference>
<dbReference type="EMBL" id="JACHDO010000001">
    <property type="protein sequence ID" value="MBB5490061.1"/>
    <property type="molecule type" value="Genomic_DNA"/>
</dbReference>
<keyword evidence="1" id="KW-0678">Repressor</keyword>
<dbReference type="InterPro" id="IPR036271">
    <property type="entry name" value="Tet_transcr_reg_TetR-rel_C_sf"/>
</dbReference>
<dbReference type="InterPro" id="IPR039538">
    <property type="entry name" value="BetI_C"/>
</dbReference>
<dbReference type="Pfam" id="PF13977">
    <property type="entry name" value="TetR_C_6"/>
    <property type="match status" value="1"/>
</dbReference>
<dbReference type="GO" id="GO:0003700">
    <property type="term" value="F:DNA-binding transcription factor activity"/>
    <property type="evidence" value="ECO:0007669"/>
    <property type="project" value="TreeGrafter"/>
</dbReference>
<dbReference type="PROSITE" id="PS50977">
    <property type="entry name" value="HTH_TETR_2"/>
    <property type="match status" value="1"/>
</dbReference>
<dbReference type="InterPro" id="IPR001647">
    <property type="entry name" value="HTH_TetR"/>
</dbReference>
<dbReference type="Pfam" id="PF00440">
    <property type="entry name" value="TetR_N"/>
    <property type="match status" value="1"/>
</dbReference>
<evidence type="ECO:0000313" key="7">
    <source>
        <dbReference type="EMBL" id="MBB5490061.1"/>
    </source>
</evidence>
<organism evidence="7 8">
    <name type="scientific">Nocardiopsis metallicus</name>
    <dbReference type="NCBI Taxonomy" id="179819"/>
    <lineage>
        <taxon>Bacteria</taxon>
        <taxon>Bacillati</taxon>
        <taxon>Actinomycetota</taxon>
        <taxon>Actinomycetes</taxon>
        <taxon>Streptosporangiales</taxon>
        <taxon>Nocardiopsidaceae</taxon>
        <taxon>Nocardiopsis</taxon>
    </lineage>
</organism>
<sequence>MAHVPTAERRSQLIDAAITLMTREGAAAGSTRAVAAEIGVAQMTVHYVFGSKAEFTREILRELSRRVVEQVRPTAEAARGSGFEESLNLAARALWQTVQADPGGQLLWTELALQTLRDEEMRKLTAEHDADMRAVTAEVLETIAMRHGQDLAVPAAALARFFLAGFDGLSGQSLTAPDPEAEELCLRQLISATAALATGEPMRIR</sequence>
<keyword evidence="2" id="KW-0805">Transcription regulation</keyword>
<dbReference type="PANTHER" id="PTHR30055">
    <property type="entry name" value="HTH-TYPE TRANSCRIPTIONAL REGULATOR RUTR"/>
    <property type="match status" value="1"/>
</dbReference>
<dbReference type="RefSeq" id="WP_184362907.1">
    <property type="nucleotide sequence ID" value="NZ_BAAAKM010000022.1"/>
</dbReference>
<protein>
    <submittedName>
        <fullName evidence="7">AcrR family transcriptional regulator</fullName>
    </submittedName>
</protein>
<keyword evidence="3 5" id="KW-0238">DNA-binding</keyword>
<evidence type="ECO:0000256" key="2">
    <source>
        <dbReference type="ARBA" id="ARBA00023015"/>
    </source>
</evidence>
<evidence type="ECO:0000256" key="4">
    <source>
        <dbReference type="ARBA" id="ARBA00023163"/>
    </source>
</evidence>
<evidence type="ECO:0000259" key="6">
    <source>
        <dbReference type="PROSITE" id="PS50977"/>
    </source>
</evidence>
<feature type="domain" description="HTH tetR-type" evidence="6">
    <location>
        <begin position="7"/>
        <end position="67"/>
    </location>
</feature>
<evidence type="ECO:0000256" key="3">
    <source>
        <dbReference type="ARBA" id="ARBA00023125"/>
    </source>
</evidence>
<dbReference type="SUPFAM" id="SSF46689">
    <property type="entry name" value="Homeodomain-like"/>
    <property type="match status" value="1"/>
</dbReference>
<proteinExistence type="predicted"/>
<accession>A0A840WAJ6</accession>
<name>A0A840WAJ6_9ACTN</name>
<keyword evidence="8" id="KW-1185">Reference proteome</keyword>
<evidence type="ECO:0000313" key="8">
    <source>
        <dbReference type="Proteomes" id="UP000579647"/>
    </source>
</evidence>